<protein>
    <recommendedName>
        <fullName evidence="3 7">Nuclear nucleic acid-binding protein C1D</fullName>
    </recommendedName>
</protein>
<dbReference type="InterPro" id="IPR011082">
    <property type="entry name" value="Exosome-assoc_fac/DNA_repair"/>
</dbReference>
<dbReference type="WBParaSite" id="TREG1_72450.3">
    <property type="protein sequence ID" value="TREG1_72450.3"/>
    <property type="gene ID" value="TREG1_72450"/>
</dbReference>
<dbReference type="GO" id="GO:0003723">
    <property type="term" value="F:RNA binding"/>
    <property type="evidence" value="ECO:0007669"/>
    <property type="project" value="UniProtKB-UniRule"/>
</dbReference>
<comment type="similarity">
    <text evidence="2 7">Belongs to the C1D family.</text>
</comment>
<accession>A0AA85K4E3</accession>
<feature type="compositionally biased region" description="Basic residues" evidence="8">
    <location>
        <begin position="126"/>
        <end position="135"/>
    </location>
</feature>
<keyword evidence="6 7" id="KW-0539">Nucleus</keyword>
<evidence type="ECO:0000256" key="4">
    <source>
        <dbReference type="ARBA" id="ARBA00022552"/>
    </source>
</evidence>
<comment type="subcellular location">
    <subcellularLocation>
        <location evidence="7">Cytoplasm</location>
    </subcellularLocation>
    <subcellularLocation>
        <location evidence="7">Nucleus</location>
        <location evidence="7">Nucleolus</location>
    </subcellularLocation>
    <subcellularLocation>
        <location evidence="1 7">Nucleus</location>
    </subcellularLocation>
</comment>
<evidence type="ECO:0000256" key="7">
    <source>
        <dbReference type="RuleBase" id="RU368003"/>
    </source>
</evidence>
<dbReference type="PANTHER" id="PTHR15341:SF3">
    <property type="entry name" value="NUCLEAR NUCLEIC ACID-BINDING PROTEIN C1D"/>
    <property type="match status" value="1"/>
</dbReference>
<evidence type="ECO:0000256" key="2">
    <source>
        <dbReference type="ARBA" id="ARBA00009154"/>
    </source>
</evidence>
<evidence type="ECO:0000256" key="5">
    <source>
        <dbReference type="ARBA" id="ARBA00022884"/>
    </source>
</evidence>
<evidence type="ECO:0000313" key="11">
    <source>
        <dbReference type="WBParaSite" id="TREG1_72450.2"/>
    </source>
</evidence>
<evidence type="ECO:0000313" key="10">
    <source>
        <dbReference type="WBParaSite" id="TREG1_72450.1"/>
    </source>
</evidence>
<dbReference type="GO" id="GO:0000178">
    <property type="term" value="C:exosome (RNase complex)"/>
    <property type="evidence" value="ECO:0007669"/>
    <property type="project" value="TreeGrafter"/>
</dbReference>
<reference evidence="10 11" key="2">
    <citation type="submission" date="2023-11" db="UniProtKB">
        <authorList>
            <consortium name="WormBaseParasite"/>
        </authorList>
    </citation>
    <scope>IDENTIFICATION</scope>
</reference>
<dbReference type="GO" id="GO:0005737">
    <property type="term" value="C:cytoplasm"/>
    <property type="evidence" value="ECO:0007669"/>
    <property type="project" value="UniProtKB-SubCell"/>
</dbReference>
<dbReference type="PANTHER" id="PTHR15341">
    <property type="entry name" value="SUN-COR STEROID HORMONE RECEPTOR CO-REPRESSOR"/>
    <property type="match status" value="1"/>
</dbReference>
<evidence type="ECO:0000256" key="8">
    <source>
        <dbReference type="SAM" id="MobiDB-lite"/>
    </source>
</evidence>
<evidence type="ECO:0000256" key="1">
    <source>
        <dbReference type="ARBA" id="ARBA00004123"/>
    </source>
</evidence>
<dbReference type="GO" id="GO:0010468">
    <property type="term" value="P:regulation of gene expression"/>
    <property type="evidence" value="ECO:0007669"/>
    <property type="project" value="TreeGrafter"/>
</dbReference>
<sequence length="146" mass="16596">MVESSIFDDIPEEISAQLVSFSEATDNVEQLVKEVANFRDTSGGQANDLDTIKNDLVLCYSFNALFFMYLRCNGVETKSHPIMQELDRVMAALKRCRSLVEKETTARLKLDKEATTRIVKHALWKSAHTKPKRRRLDTSSLNNTAQ</sequence>
<comment type="subunit">
    <text evidence="7">Monomer and homodimer.</text>
</comment>
<reference evidence="9" key="1">
    <citation type="submission" date="2022-06" db="EMBL/GenBank/DDBJ databases">
        <authorList>
            <person name="Berger JAMES D."/>
            <person name="Berger JAMES D."/>
        </authorList>
    </citation>
    <scope>NUCLEOTIDE SEQUENCE [LARGE SCALE GENOMIC DNA]</scope>
</reference>
<keyword evidence="7" id="KW-0963">Cytoplasm</keyword>
<proteinExistence type="inferred from homology"/>
<dbReference type="Pfam" id="PF04000">
    <property type="entry name" value="Sas10_Utp3"/>
    <property type="match status" value="1"/>
</dbReference>
<dbReference type="WBParaSite" id="TREG1_72450.1">
    <property type="protein sequence ID" value="TREG1_72450.1"/>
    <property type="gene ID" value="TREG1_72450"/>
</dbReference>
<keyword evidence="4 7" id="KW-0698">rRNA processing</keyword>
<evidence type="ECO:0000256" key="3">
    <source>
        <dbReference type="ARBA" id="ARBA00015212"/>
    </source>
</evidence>
<keyword evidence="9" id="KW-1185">Reference proteome</keyword>
<dbReference type="Proteomes" id="UP000050795">
    <property type="component" value="Unassembled WGS sequence"/>
</dbReference>
<name>A0AA85K4E3_TRIRE</name>
<dbReference type="InterPro" id="IPR007146">
    <property type="entry name" value="Sas10/Utp3/C1D"/>
</dbReference>
<dbReference type="AlphaFoldDB" id="A0AA85K4E3"/>
<dbReference type="WBParaSite" id="TREG1_72450.2">
    <property type="protein sequence ID" value="TREG1_72450.2"/>
    <property type="gene ID" value="TREG1_72450"/>
</dbReference>
<evidence type="ECO:0000256" key="6">
    <source>
        <dbReference type="ARBA" id="ARBA00023242"/>
    </source>
</evidence>
<dbReference type="GO" id="GO:0005730">
    <property type="term" value="C:nucleolus"/>
    <property type="evidence" value="ECO:0007669"/>
    <property type="project" value="UniProtKB-SubCell"/>
</dbReference>
<keyword evidence="7" id="KW-0238">DNA-binding</keyword>
<evidence type="ECO:0000313" key="9">
    <source>
        <dbReference type="Proteomes" id="UP000050795"/>
    </source>
</evidence>
<keyword evidence="5 7" id="KW-0694">RNA-binding</keyword>
<dbReference type="GO" id="GO:0000460">
    <property type="term" value="P:maturation of 5.8S rRNA"/>
    <property type="evidence" value="ECO:0007669"/>
    <property type="project" value="TreeGrafter"/>
</dbReference>
<organism evidence="9 10">
    <name type="scientific">Trichobilharzia regenti</name>
    <name type="common">Nasal bird schistosome</name>
    <dbReference type="NCBI Taxonomy" id="157069"/>
    <lineage>
        <taxon>Eukaryota</taxon>
        <taxon>Metazoa</taxon>
        <taxon>Spiralia</taxon>
        <taxon>Lophotrochozoa</taxon>
        <taxon>Platyhelminthes</taxon>
        <taxon>Trematoda</taxon>
        <taxon>Digenea</taxon>
        <taxon>Strigeidida</taxon>
        <taxon>Schistosomatoidea</taxon>
        <taxon>Schistosomatidae</taxon>
        <taxon>Trichobilharzia</taxon>
    </lineage>
</organism>
<feature type="region of interest" description="Disordered" evidence="8">
    <location>
        <begin position="126"/>
        <end position="146"/>
    </location>
</feature>
<dbReference type="GO" id="GO:0003677">
    <property type="term" value="F:DNA binding"/>
    <property type="evidence" value="ECO:0007669"/>
    <property type="project" value="UniProtKB-KW"/>
</dbReference>
<comment type="function">
    <text evidence="7">Plays a role in the recruitment of the exosome to pre-rRNA to mediate the 3'-5' end processing of the 5.8S rRNA.</text>
</comment>